<dbReference type="Proteomes" id="UP001642409">
    <property type="component" value="Unassembled WGS sequence"/>
</dbReference>
<evidence type="ECO:0000256" key="4">
    <source>
        <dbReference type="ARBA" id="ARBA00023212"/>
    </source>
</evidence>
<proteinExistence type="predicted"/>
<protein>
    <submittedName>
        <fullName evidence="8">Radial_spokehead-like protein</fullName>
    </submittedName>
</protein>
<gene>
    <name evidence="8" type="ORF">HINF_LOCUS9870</name>
</gene>
<name>A0ABP1H6R4_9EUKA</name>
<dbReference type="EMBL" id="CAXDID020000021">
    <property type="protein sequence ID" value="CAL5987393.1"/>
    <property type="molecule type" value="Genomic_DNA"/>
</dbReference>
<organism evidence="8 9">
    <name type="scientific">Hexamita inflata</name>
    <dbReference type="NCBI Taxonomy" id="28002"/>
    <lineage>
        <taxon>Eukaryota</taxon>
        <taxon>Metamonada</taxon>
        <taxon>Diplomonadida</taxon>
        <taxon>Hexamitidae</taxon>
        <taxon>Hexamitinae</taxon>
        <taxon>Hexamita</taxon>
    </lineage>
</organism>
<evidence type="ECO:0000256" key="2">
    <source>
        <dbReference type="ARBA" id="ARBA00022490"/>
    </source>
</evidence>
<evidence type="ECO:0000256" key="1">
    <source>
        <dbReference type="ARBA" id="ARBA00004430"/>
    </source>
</evidence>
<keyword evidence="6" id="KW-0175">Coiled coil</keyword>
<keyword evidence="4" id="KW-0206">Cytoskeleton</keyword>
<feature type="coiled-coil region" evidence="6">
    <location>
        <begin position="567"/>
        <end position="640"/>
    </location>
</feature>
<comment type="caution">
    <text evidence="8">The sequence shown here is derived from an EMBL/GenBank/DDBJ whole genome shotgun (WGS) entry which is preliminary data.</text>
</comment>
<evidence type="ECO:0000256" key="7">
    <source>
        <dbReference type="SAM" id="MobiDB-lite"/>
    </source>
</evidence>
<accession>A0ABP1H6R4</accession>
<feature type="compositionally biased region" description="Acidic residues" evidence="7">
    <location>
        <begin position="82"/>
        <end position="105"/>
    </location>
</feature>
<dbReference type="Pfam" id="PF04712">
    <property type="entry name" value="Radial_spoke"/>
    <property type="match status" value="2"/>
</dbReference>
<sequence length="856" mass="100081">MDYLKQKSNQSQSAYDQISDLLQKLFQERPPQRRVYGEFENLTAQLQEIRLPEGLRLPSDTEKTAAQFQQLQFAPHKKVSLEADEEEKEDNNEEEAEEVVEGVDTEDMQQLSRVLQQLGVQFTQLDAFRLQKAVQDLITEQERKDDKIQLFGKIGPYWILRSETSTFPEPEEEQQQEEEPPAEEEPAEENAEKEEKDEELQQLEDQYNEIKAAQKEKDLEGTEKVEPEAENPPEPEKKPEEDDLEPDMGGIEEKKPEGEEENAEKALEEGEAKEELKSNVSLEDEFQPETKVPKRVNTYHGGKYPLKKIQKIPDEEHEGLNKYLFFAALDVQINDLNTELFQRLQNEYQKLVFRKKNNLKQAKTKFNKIINTVLSAPLHFIALPDLKPEQMRAFMTMSYQQMKFTGDLSSEVKIGLPAFTGTEATLVRCAISKIMHQYTIVPKGFYTKEEDTDEQEEKKRMEELQQKQRQEIQTRFELLRKTQNEKIYEIMIKNPHLFKYAEDENKLELTAAFAEAAEEFKGFENYLTLLSERQWVYLFPRINGQGRVIEVNDDDYEGIGEPEPCEFKVAEERVNRIKRERAEKKAKKQAERDEIAAKKKLELNNERKFKKWLEAFKEKNQQDDEQNVEEELEINVAEDEFDDTNPVDKPELSPDLPYEELQKYYTQKLWRKLRQFKRPVAPWDAPIIDNRVNVPQAELFIHKGQLDKTRVDFKQKCSYNVDEFLLENEIDLKKTKLPLWKFNVQKLQQLGNGQSVITASNTRCTGALNIVSGLKFNKHQFVYFGNGVDQAQIDAPVMMLPDMCCVPTDIREEPEVAPEMQRMEFEFKADRKRRIAEAKKKAEEEAAKGEGEVKEE</sequence>
<feature type="region of interest" description="Disordered" evidence="7">
    <location>
        <begin position="81"/>
        <end position="105"/>
    </location>
</feature>
<feature type="compositionally biased region" description="Basic and acidic residues" evidence="7">
    <location>
        <begin position="212"/>
        <end position="227"/>
    </location>
</feature>
<keyword evidence="3" id="KW-0969">Cilium</keyword>
<feature type="compositionally biased region" description="Acidic residues" evidence="7">
    <location>
        <begin position="169"/>
        <end position="202"/>
    </location>
</feature>
<evidence type="ECO:0000313" key="9">
    <source>
        <dbReference type="Proteomes" id="UP001642409"/>
    </source>
</evidence>
<keyword evidence="9" id="KW-1185">Reference proteome</keyword>
<evidence type="ECO:0000256" key="6">
    <source>
        <dbReference type="SAM" id="Coils"/>
    </source>
</evidence>
<reference evidence="8 9" key="1">
    <citation type="submission" date="2024-07" db="EMBL/GenBank/DDBJ databases">
        <authorList>
            <person name="Akdeniz Z."/>
        </authorList>
    </citation>
    <scope>NUCLEOTIDE SEQUENCE [LARGE SCALE GENOMIC DNA]</scope>
</reference>
<evidence type="ECO:0000256" key="5">
    <source>
        <dbReference type="ARBA" id="ARBA00023273"/>
    </source>
</evidence>
<evidence type="ECO:0000256" key="3">
    <source>
        <dbReference type="ARBA" id="ARBA00023069"/>
    </source>
</evidence>
<keyword evidence="2" id="KW-0963">Cytoplasm</keyword>
<comment type="subcellular location">
    <subcellularLocation>
        <location evidence="1">Cytoplasm</location>
        <location evidence="1">Cytoskeleton</location>
        <location evidence="1">Cilium axoneme</location>
    </subcellularLocation>
</comment>
<feature type="coiled-coil region" evidence="6">
    <location>
        <begin position="447"/>
        <end position="474"/>
    </location>
</feature>
<feature type="region of interest" description="Disordered" evidence="7">
    <location>
        <begin position="162"/>
        <end position="289"/>
    </location>
</feature>
<dbReference type="PANTHER" id="PTHR13159:SF0">
    <property type="entry name" value="RADIAL SPOKE HEAD 6 HOMOLOG A"/>
    <property type="match status" value="1"/>
</dbReference>
<dbReference type="PANTHER" id="PTHR13159">
    <property type="entry name" value="RADIAL SPOKEHEAD-RELATED"/>
    <property type="match status" value="1"/>
</dbReference>
<feature type="compositionally biased region" description="Basic and acidic residues" evidence="7">
    <location>
        <begin position="251"/>
        <end position="277"/>
    </location>
</feature>
<evidence type="ECO:0000313" key="8">
    <source>
        <dbReference type="EMBL" id="CAL5987393.1"/>
    </source>
</evidence>
<keyword evidence="5" id="KW-0966">Cell projection</keyword>
<dbReference type="InterPro" id="IPR006802">
    <property type="entry name" value="Radial_spoke"/>
</dbReference>